<feature type="compositionally biased region" description="Polar residues" evidence="1">
    <location>
        <begin position="183"/>
        <end position="196"/>
    </location>
</feature>
<feature type="compositionally biased region" description="Polar residues" evidence="1">
    <location>
        <begin position="41"/>
        <end position="50"/>
    </location>
</feature>
<dbReference type="PANTHER" id="PTHR12505">
    <property type="entry name" value="PHD FINGER TRANSCRIPTION FACTOR"/>
    <property type="match status" value="1"/>
</dbReference>
<feature type="region of interest" description="Disordered" evidence="1">
    <location>
        <begin position="696"/>
        <end position="743"/>
    </location>
</feature>
<accession>A0A9Q0EL74</accession>
<proteinExistence type="predicted"/>
<evidence type="ECO:0000313" key="3">
    <source>
        <dbReference type="Proteomes" id="UP001148018"/>
    </source>
</evidence>
<feature type="compositionally biased region" description="Basic and acidic residues" evidence="1">
    <location>
        <begin position="256"/>
        <end position="268"/>
    </location>
</feature>
<name>A0A9Q0EL74_9TELE</name>
<gene>
    <name evidence="2" type="ORF">NHX12_024927</name>
</gene>
<evidence type="ECO:0000256" key="1">
    <source>
        <dbReference type="SAM" id="MobiDB-lite"/>
    </source>
</evidence>
<dbReference type="AlphaFoldDB" id="A0A9Q0EL74"/>
<feature type="region of interest" description="Disordered" evidence="1">
    <location>
        <begin position="588"/>
        <end position="669"/>
    </location>
</feature>
<dbReference type="EMBL" id="JANIIK010000040">
    <property type="protein sequence ID" value="KAJ3607876.1"/>
    <property type="molecule type" value="Genomic_DNA"/>
</dbReference>
<keyword evidence="3" id="KW-1185">Reference proteome</keyword>
<feature type="compositionally biased region" description="Basic and acidic residues" evidence="1">
    <location>
        <begin position="375"/>
        <end position="396"/>
    </location>
</feature>
<comment type="caution">
    <text evidence="2">The sequence shown here is derived from an EMBL/GenBank/DDBJ whole genome shotgun (WGS) entry which is preliminary data.</text>
</comment>
<evidence type="ECO:0000313" key="2">
    <source>
        <dbReference type="EMBL" id="KAJ3607876.1"/>
    </source>
</evidence>
<dbReference type="PANTHER" id="PTHR12505:SF22">
    <property type="entry name" value="BAH AND COILED-COIL DOMAIN-CONTAINING PROTEIN 1"/>
    <property type="match status" value="1"/>
</dbReference>
<sequence>MSPLDHHSNGNVLYGQHRFYDTQKDHFYLRGLPPQPPLLSANHSLPSLSRTAPGHHLGSCSREKELGRRSSGTKSKGTLRTRLRLNSQAPASSPGFPPRRPQPPGPELTLAPSKDPQVSAPGGVSREGKFGGPTYVPSVGPLGDLPAPDSSCQGKEQPPHGQPQTHQLGYGKADKPPDWSHGYQPQHSHKTNSGPSPQAGLRSCRLDAPTSSSRDTGEVRELYRPSLPLEGQGAQPGGGHNVFKSGPYASTPPFRDCVHPGTHPDRKVGAGGGTQREGQKVARIRHQQHSSHGSGAQDKMRDAGPTTPCQQPWGSRSDHQDDQRKTCHHDTAATREGEGSAMKNLMNYSSQQPSLLPQRSPFGGLGCLKQQGAGERSERERSERERSERERSERGGGRCNGTLQEGEGERGESGAKEEGESPEGEVRQPPVGIAVAVARPPHRLQDAPTGHGRQGRVLPSMKGVSRPVENKERVEFARIHPSSSCHGDLTSHLLVPGGAGQLDASVHAHTAHHHWMQRTGSPSLWMGHTYGLSHVGMGPGYPPGLPSSLQPVLGSLTQDPGGPLVVLPTEPGAHHHLDVMEQSGLWSSVYGGRGPSPHLQHHPRKPEERPHPLNPLNPAPSPGATAPRSPALSPAPSHHAKGVERGSERGEGQPPQDYPQSLEPDLPPVYTYPSISIGYKAGPSPPLQARLAEHATMEAEAAEPGSKSLAFKSRSVPPLSRHHGPRAGPDQTQTRWDREADQREPATTYMWSLEILIAAALCATRDALCGPAPPAPGPTLRAREPSVWGRGPSMPSNPGMEILGELADLEIQQRSRRHAEGKETEGGDRLTFDLHSLATLAAARALEMRAGPVHTAEAEQQQCPIRERLNLRRKYSWTPRHGPVCPVKGSMETMGDPIRTAWRPFLLLAA</sequence>
<feature type="compositionally biased region" description="Low complexity" evidence="1">
    <location>
        <begin position="624"/>
        <end position="637"/>
    </location>
</feature>
<feature type="compositionally biased region" description="Basic and acidic residues" evidence="1">
    <location>
        <begin position="407"/>
        <end position="419"/>
    </location>
</feature>
<feature type="compositionally biased region" description="Low complexity" evidence="1">
    <location>
        <begin position="349"/>
        <end position="361"/>
    </location>
</feature>
<feature type="region of interest" description="Disordered" evidence="1">
    <location>
        <begin position="443"/>
        <end position="467"/>
    </location>
</feature>
<organism evidence="2 3">
    <name type="scientific">Muraenolepis orangiensis</name>
    <name type="common">Patagonian moray cod</name>
    <dbReference type="NCBI Taxonomy" id="630683"/>
    <lineage>
        <taxon>Eukaryota</taxon>
        <taxon>Metazoa</taxon>
        <taxon>Chordata</taxon>
        <taxon>Craniata</taxon>
        <taxon>Vertebrata</taxon>
        <taxon>Euteleostomi</taxon>
        <taxon>Actinopterygii</taxon>
        <taxon>Neopterygii</taxon>
        <taxon>Teleostei</taxon>
        <taxon>Neoteleostei</taxon>
        <taxon>Acanthomorphata</taxon>
        <taxon>Zeiogadaria</taxon>
        <taxon>Gadariae</taxon>
        <taxon>Gadiformes</taxon>
        <taxon>Muraenolepidoidei</taxon>
        <taxon>Muraenolepididae</taxon>
        <taxon>Muraenolepis</taxon>
    </lineage>
</organism>
<feature type="compositionally biased region" description="Basic and acidic residues" evidence="1">
    <location>
        <begin position="641"/>
        <end position="651"/>
    </location>
</feature>
<feature type="compositionally biased region" description="Pro residues" evidence="1">
    <location>
        <begin position="612"/>
        <end position="621"/>
    </location>
</feature>
<dbReference type="InterPro" id="IPR052429">
    <property type="entry name" value="BAH_domain_protein"/>
</dbReference>
<protein>
    <submittedName>
        <fullName evidence="2">Uncharacterized protein</fullName>
    </submittedName>
</protein>
<feature type="compositionally biased region" description="Basic and acidic residues" evidence="1">
    <location>
        <begin position="316"/>
        <end position="338"/>
    </location>
</feature>
<reference evidence="2" key="1">
    <citation type="submission" date="2022-07" db="EMBL/GenBank/DDBJ databases">
        <title>Chromosome-level genome of Muraenolepis orangiensis.</title>
        <authorList>
            <person name="Kim J."/>
        </authorList>
    </citation>
    <scope>NUCLEOTIDE SEQUENCE</scope>
    <source>
        <strain evidence="2">KU_S4_2022</strain>
        <tissue evidence="2">Muscle</tissue>
    </source>
</reference>
<dbReference type="Proteomes" id="UP001148018">
    <property type="component" value="Unassembled WGS sequence"/>
</dbReference>
<dbReference type="OrthoDB" id="6426227at2759"/>
<feature type="compositionally biased region" description="Pro residues" evidence="1">
    <location>
        <begin position="95"/>
        <end position="106"/>
    </location>
</feature>
<feature type="region of interest" description="Disordered" evidence="1">
    <location>
        <begin position="38"/>
        <end position="430"/>
    </location>
</feature>